<evidence type="ECO:0000313" key="1">
    <source>
        <dbReference type="EMBL" id="OIQ67664.1"/>
    </source>
</evidence>
<accession>A0A1J5PAA4</accession>
<comment type="caution">
    <text evidence="1">The sequence shown here is derived from an EMBL/GenBank/DDBJ whole genome shotgun (WGS) entry which is preliminary data.</text>
</comment>
<protein>
    <submittedName>
        <fullName evidence="1">Uncharacterized protein</fullName>
    </submittedName>
</protein>
<proteinExistence type="predicted"/>
<organism evidence="1">
    <name type="scientific">mine drainage metagenome</name>
    <dbReference type="NCBI Taxonomy" id="410659"/>
    <lineage>
        <taxon>unclassified sequences</taxon>
        <taxon>metagenomes</taxon>
        <taxon>ecological metagenomes</taxon>
    </lineage>
</organism>
<sequence length="152" mass="16438">MRKVIAAAVAVSMTGPAFAQTQPTRPSAYATFPTMPSAFPTASISPCYPYSSFNPTSSCYTGTRYPSYSAMEPFEFPKMESRQTSPGAASLNGDQVKLRIEGKGYSNVSGLQKDNHGIWRGKAIMKDGSPVAVILDLEGNIYSLRIVIVQTR</sequence>
<dbReference type="EMBL" id="MLJW01005783">
    <property type="protein sequence ID" value="OIQ67664.1"/>
    <property type="molecule type" value="Genomic_DNA"/>
</dbReference>
<reference evidence="1" key="1">
    <citation type="submission" date="2016-10" db="EMBL/GenBank/DDBJ databases">
        <title>Sequence of Gallionella enrichment culture.</title>
        <authorList>
            <person name="Poehlein A."/>
            <person name="Muehling M."/>
            <person name="Daniel R."/>
        </authorList>
    </citation>
    <scope>NUCLEOTIDE SEQUENCE</scope>
</reference>
<dbReference type="AlphaFoldDB" id="A0A1J5PAA4"/>
<name>A0A1J5PAA4_9ZZZZ</name>
<gene>
    <name evidence="1" type="ORF">GALL_507540</name>
</gene>